<evidence type="ECO:0000259" key="5">
    <source>
        <dbReference type="Pfam" id="PF13193"/>
    </source>
</evidence>
<dbReference type="PANTHER" id="PTHR24096:SF149">
    <property type="entry name" value="AMP-BINDING DOMAIN-CONTAINING PROTEIN-RELATED"/>
    <property type="match status" value="1"/>
</dbReference>
<dbReference type="AlphaFoldDB" id="A0A072NXM3"/>
<evidence type="ECO:0000259" key="4">
    <source>
        <dbReference type="Pfam" id="PF00501"/>
    </source>
</evidence>
<organism evidence="6 7">
    <name type="scientific">Exophiala aquamarina CBS 119918</name>
    <dbReference type="NCBI Taxonomy" id="1182545"/>
    <lineage>
        <taxon>Eukaryota</taxon>
        <taxon>Fungi</taxon>
        <taxon>Dikarya</taxon>
        <taxon>Ascomycota</taxon>
        <taxon>Pezizomycotina</taxon>
        <taxon>Eurotiomycetes</taxon>
        <taxon>Chaetothyriomycetidae</taxon>
        <taxon>Chaetothyriales</taxon>
        <taxon>Herpotrichiellaceae</taxon>
        <taxon>Exophiala</taxon>
    </lineage>
</organism>
<name>A0A072NXM3_9EURO</name>
<accession>A0A072NXM3</accession>
<keyword evidence="3" id="KW-0472">Membrane</keyword>
<dbReference type="InterPro" id="IPR042099">
    <property type="entry name" value="ANL_N_sf"/>
</dbReference>
<keyword evidence="3" id="KW-0812">Transmembrane</keyword>
<dbReference type="CDD" id="cd05911">
    <property type="entry name" value="Firefly_Luc_like"/>
    <property type="match status" value="1"/>
</dbReference>
<keyword evidence="2" id="KW-0436">Ligase</keyword>
<evidence type="ECO:0000256" key="3">
    <source>
        <dbReference type="SAM" id="Phobius"/>
    </source>
</evidence>
<comment type="similarity">
    <text evidence="1">Belongs to the ATP-dependent AMP-binding enzyme family.</text>
</comment>
<dbReference type="Proteomes" id="UP000027920">
    <property type="component" value="Unassembled WGS sequence"/>
</dbReference>
<dbReference type="SUPFAM" id="SSF56801">
    <property type="entry name" value="Acetyl-CoA synthetase-like"/>
    <property type="match status" value="1"/>
</dbReference>
<dbReference type="Pfam" id="PF00501">
    <property type="entry name" value="AMP-binding"/>
    <property type="match status" value="1"/>
</dbReference>
<dbReference type="Gene3D" id="3.40.50.12780">
    <property type="entry name" value="N-terminal domain of ligase-like"/>
    <property type="match status" value="1"/>
</dbReference>
<dbReference type="Pfam" id="PF13193">
    <property type="entry name" value="AMP-binding_C"/>
    <property type="match status" value="1"/>
</dbReference>
<dbReference type="InterPro" id="IPR025110">
    <property type="entry name" value="AMP-bd_C"/>
</dbReference>
<feature type="transmembrane region" description="Helical" evidence="3">
    <location>
        <begin position="261"/>
        <end position="284"/>
    </location>
</feature>
<feature type="domain" description="AMP-dependent synthetase/ligase" evidence="4">
    <location>
        <begin position="44"/>
        <end position="427"/>
    </location>
</feature>
<comment type="caution">
    <text evidence="6">The sequence shown here is derived from an EMBL/GenBank/DDBJ whole genome shotgun (WGS) entry which is preliminary data.</text>
</comment>
<dbReference type="RefSeq" id="XP_013254916.1">
    <property type="nucleotide sequence ID" value="XM_013399462.1"/>
</dbReference>
<dbReference type="InterPro" id="IPR020845">
    <property type="entry name" value="AMP-binding_CS"/>
</dbReference>
<dbReference type="VEuPathDB" id="FungiDB:A1O9_11566"/>
<reference evidence="6 7" key="1">
    <citation type="submission" date="2013-03" db="EMBL/GenBank/DDBJ databases">
        <title>The Genome Sequence of Exophiala aquamarina CBS 119918.</title>
        <authorList>
            <consortium name="The Broad Institute Genomics Platform"/>
            <person name="Cuomo C."/>
            <person name="de Hoog S."/>
            <person name="Gorbushina A."/>
            <person name="Walker B."/>
            <person name="Young S.K."/>
            <person name="Zeng Q."/>
            <person name="Gargeya S."/>
            <person name="Fitzgerald M."/>
            <person name="Haas B."/>
            <person name="Abouelleil A."/>
            <person name="Allen A.W."/>
            <person name="Alvarado L."/>
            <person name="Arachchi H.M."/>
            <person name="Berlin A.M."/>
            <person name="Chapman S.B."/>
            <person name="Gainer-Dewar J."/>
            <person name="Goldberg J."/>
            <person name="Griggs A."/>
            <person name="Gujja S."/>
            <person name="Hansen M."/>
            <person name="Howarth C."/>
            <person name="Imamovic A."/>
            <person name="Ireland A."/>
            <person name="Larimer J."/>
            <person name="McCowan C."/>
            <person name="Murphy C."/>
            <person name="Pearson M."/>
            <person name="Poon T.W."/>
            <person name="Priest M."/>
            <person name="Roberts A."/>
            <person name="Saif S."/>
            <person name="Shea T."/>
            <person name="Sisk P."/>
            <person name="Sykes S."/>
            <person name="Wortman J."/>
            <person name="Nusbaum C."/>
            <person name="Birren B."/>
        </authorList>
    </citation>
    <scope>NUCLEOTIDE SEQUENCE [LARGE SCALE GENOMIC DNA]</scope>
    <source>
        <strain evidence="6 7">CBS 119918</strain>
    </source>
</reference>
<dbReference type="HOGENOM" id="CLU_000022_59_2_1"/>
<evidence type="ECO:0000256" key="2">
    <source>
        <dbReference type="ARBA" id="ARBA00022598"/>
    </source>
</evidence>
<keyword evidence="3" id="KW-1133">Transmembrane helix</keyword>
<dbReference type="OrthoDB" id="6509636at2759"/>
<keyword evidence="7" id="KW-1185">Reference proteome</keyword>
<sequence>MEVVSPYNTKPATILQSPSPRLQLPETNLYDFLLNRSKPPCAKDYRIFVDTTTNESLSYDQCRQAAKAFASGLQRVFKWRKGDVLAFCLPNSIYIPVATLGTLRAGGIISPCNPTYTVAELAHQFRDSGARAVLTRANCAEQVWHACAKANIAVENVIVIGAESEQRPQATSWESIMEHGNGAVFDQPQINPRTNLAFLVYSSGTSGPPKGVRLSHYNMTSNLMQLYAIEQYNMTWNGSTTSGDIPAPGPQGDKILACLPFFHIFGLTMFVLSPLYIGVTTFIMERFDIDQWCSTVETEKITFAYIVPPIALLLAKHPSATKYNLGSIRMTGSGGAPLDSELVSAVYQRTGIRIKQGYGLSETSPGACHLRWQDWQRGAGSVGWLLPNMELKFCSPGLVDGDAVNPLSPGATGELYLRGPNVFLGYHNNDKATKECLRKDGWFRTGDVGHIDSNLFVHITDRVKELIKYKGFQVAPAELEASLLEHSDVADCAVIGIQDPVRRTEVPRAYIVHASKTHEEATAEDGNAIAAWLGTRLTDYKRLRGGVIFVGSIPKSPSGKILRRILKDQATRELKSKL</sequence>
<dbReference type="InterPro" id="IPR000873">
    <property type="entry name" value="AMP-dep_synth/lig_dom"/>
</dbReference>
<dbReference type="PROSITE" id="PS00455">
    <property type="entry name" value="AMP_BINDING"/>
    <property type="match status" value="1"/>
</dbReference>
<dbReference type="Gene3D" id="3.30.300.30">
    <property type="match status" value="1"/>
</dbReference>
<dbReference type="STRING" id="1182545.A0A072NXM3"/>
<gene>
    <name evidence="6" type="ORF">A1O9_11566</name>
</gene>
<evidence type="ECO:0008006" key="8">
    <source>
        <dbReference type="Google" id="ProtNLM"/>
    </source>
</evidence>
<dbReference type="EMBL" id="AMGV01000018">
    <property type="protein sequence ID" value="KEF52326.1"/>
    <property type="molecule type" value="Genomic_DNA"/>
</dbReference>
<dbReference type="PANTHER" id="PTHR24096">
    <property type="entry name" value="LONG-CHAIN-FATTY-ACID--COA LIGASE"/>
    <property type="match status" value="1"/>
</dbReference>
<proteinExistence type="inferred from homology"/>
<dbReference type="InterPro" id="IPR045851">
    <property type="entry name" value="AMP-bd_C_sf"/>
</dbReference>
<protein>
    <recommendedName>
        <fullName evidence="8">4-coumarate-CoA ligase</fullName>
    </recommendedName>
</protein>
<evidence type="ECO:0000256" key="1">
    <source>
        <dbReference type="ARBA" id="ARBA00006432"/>
    </source>
</evidence>
<evidence type="ECO:0000313" key="7">
    <source>
        <dbReference type="Proteomes" id="UP000027920"/>
    </source>
</evidence>
<dbReference type="GeneID" id="25286464"/>
<feature type="domain" description="AMP-binding enzyme C-terminal" evidence="5">
    <location>
        <begin position="478"/>
        <end position="560"/>
    </location>
</feature>
<dbReference type="GO" id="GO:0016405">
    <property type="term" value="F:CoA-ligase activity"/>
    <property type="evidence" value="ECO:0007669"/>
    <property type="project" value="TreeGrafter"/>
</dbReference>
<evidence type="ECO:0000313" key="6">
    <source>
        <dbReference type="EMBL" id="KEF52326.1"/>
    </source>
</evidence>